<name>A0AA95L1P0_9BACL</name>
<dbReference type="EMBL" id="CP126084">
    <property type="protein sequence ID" value="WHX50184.1"/>
    <property type="molecule type" value="Genomic_DNA"/>
</dbReference>
<evidence type="ECO:0000313" key="2">
    <source>
        <dbReference type="Proteomes" id="UP001177943"/>
    </source>
</evidence>
<proteinExistence type="predicted"/>
<protein>
    <submittedName>
        <fullName evidence="1">Uncharacterized protein</fullName>
    </submittedName>
</protein>
<accession>A0AA95L1P0</accession>
<gene>
    <name evidence="1" type="ORF">QNH46_05835</name>
</gene>
<organism evidence="1 2">
    <name type="scientific">Paenibacillus woosongensis</name>
    <dbReference type="NCBI Taxonomy" id="307580"/>
    <lineage>
        <taxon>Bacteria</taxon>
        <taxon>Bacillati</taxon>
        <taxon>Bacillota</taxon>
        <taxon>Bacilli</taxon>
        <taxon>Bacillales</taxon>
        <taxon>Paenibacillaceae</taxon>
        <taxon>Paenibacillus</taxon>
    </lineage>
</organism>
<evidence type="ECO:0000313" key="1">
    <source>
        <dbReference type="EMBL" id="WHX50184.1"/>
    </source>
</evidence>
<sequence>MELKEIMQLPDIMLKEKTEEYFIKYINYIEGKDKVSSLGVLESFSELADRHAYTYELLDDLLRKRVDNIVQTLWDPTSVELVDLYSSVVVNLNLKDCYELMRSSLTTRLNDDVRKIVEETIDEIGEEIELPYKMN</sequence>
<dbReference type="AlphaFoldDB" id="A0AA95L1P0"/>
<dbReference type="KEGG" id="pwn:QNH46_05835"/>
<dbReference type="Proteomes" id="UP001177943">
    <property type="component" value="Chromosome"/>
</dbReference>
<dbReference type="RefSeq" id="WP_283927269.1">
    <property type="nucleotide sequence ID" value="NZ_CP126084.1"/>
</dbReference>
<reference evidence="1" key="1">
    <citation type="submission" date="2023-05" db="EMBL/GenBank/DDBJ databases">
        <title>Comparative genomics of Bacillaceae isolates and their secondary metabolite potential.</title>
        <authorList>
            <person name="Song L."/>
            <person name="Nielsen L.J."/>
            <person name="Mohite O."/>
            <person name="Xu X."/>
            <person name="Weber T."/>
            <person name="Kovacs A.T."/>
        </authorList>
    </citation>
    <scope>NUCLEOTIDE SEQUENCE</scope>
    <source>
        <strain evidence="1">B2_4</strain>
    </source>
</reference>